<reference evidence="1 2" key="1">
    <citation type="submission" date="2018-12" db="EMBL/GenBank/DDBJ databases">
        <title>Venturia inaequalis Genome Resource.</title>
        <authorList>
            <person name="Lichtner F.J."/>
        </authorList>
    </citation>
    <scope>NUCLEOTIDE SEQUENCE [LARGE SCALE GENOMIC DNA]</scope>
    <source>
        <strain evidence="1 2">120213</strain>
    </source>
</reference>
<evidence type="ECO:0000313" key="1">
    <source>
        <dbReference type="EMBL" id="KAE9989129.1"/>
    </source>
</evidence>
<gene>
    <name evidence="1" type="ORF">EG328_000060</name>
</gene>
<proteinExistence type="predicted"/>
<accession>A0A8H3VHD4</accession>
<sequence>MSSQPSTLAYNSIPPPHTCGIKYCTTTISSAYEHELHQKINHHLYIHHNQATLPNQHYCKICSHLVIDSSPETLAKMVKIHEESHEGAFSQRRLRVIKGGEKEEILKALKGQPRKARWMFAAYEGGNGGDFARF</sequence>
<dbReference type="EMBL" id="WNWS01000001">
    <property type="protein sequence ID" value="KAE9989129.1"/>
    <property type="molecule type" value="Genomic_DNA"/>
</dbReference>
<evidence type="ECO:0000313" key="2">
    <source>
        <dbReference type="Proteomes" id="UP000447873"/>
    </source>
</evidence>
<dbReference type="AlphaFoldDB" id="A0A8H3VHD4"/>
<name>A0A8H3VHD4_VENIN</name>
<organism evidence="1 2">
    <name type="scientific">Venturia inaequalis</name>
    <name type="common">Apple scab fungus</name>
    <dbReference type="NCBI Taxonomy" id="5025"/>
    <lineage>
        <taxon>Eukaryota</taxon>
        <taxon>Fungi</taxon>
        <taxon>Dikarya</taxon>
        <taxon>Ascomycota</taxon>
        <taxon>Pezizomycotina</taxon>
        <taxon>Dothideomycetes</taxon>
        <taxon>Pleosporomycetidae</taxon>
        <taxon>Venturiales</taxon>
        <taxon>Venturiaceae</taxon>
        <taxon>Venturia</taxon>
    </lineage>
</organism>
<dbReference type="Proteomes" id="UP000447873">
    <property type="component" value="Unassembled WGS sequence"/>
</dbReference>
<protein>
    <submittedName>
        <fullName evidence="1">Uncharacterized protein</fullName>
    </submittedName>
</protein>
<comment type="caution">
    <text evidence="1">The sequence shown here is derived from an EMBL/GenBank/DDBJ whole genome shotgun (WGS) entry which is preliminary data.</text>
</comment>